<feature type="region of interest" description="Disordered" evidence="1">
    <location>
        <begin position="158"/>
        <end position="223"/>
    </location>
</feature>
<sequence length="223" mass="24484">MNAANNRRNKFLMQRLQLLIDEYGFDTALSALEGLAPEHSVVTRYDNQKREKTPSRKSRRPAGMVGLVDALEGNDKKKALLLALASRFDEKAFLPSVSDVRLFMETRGEHPQMKQRSDAMRPILQLLAEMSTESLEKLKSTDTSWGLSRLGPLADAIRERGAEMRSDRPKKDIVSQTGSEDGKESDGEPRNRSDASPDSDAGAIKEPEGGGTVGANGSPTARD</sequence>
<accession>A0A1H4G0J6</accession>
<dbReference type="Proteomes" id="UP000198638">
    <property type="component" value="Unassembled WGS sequence"/>
</dbReference>
<dbReference type="AlphaFoldDB" id="A0A1H4G0J6"/>
<proteinExistence type="predicted"/>
<name>A0A1H4G0J6_9BURK</name>
<organism evidence="2 3">
    <name type="scientific">Paraburkholderia sartisoli</name>
    <dbReference type="NCBI Taxonomy" id="83784"/>
    <lineage>
        <taxon>Bacteria</taxon>
        <taxon>Pseudomonadati</taxon>
        <taxon>Pseudomonadota</taxon>
        <taxon>Betaproteobacteria</taxon>
        <taxon>Burkholderiales</taxon>
        <taxon>Burkholderiaceae</taxon>
        <taxon>Paraburkholderia</taxon>
    </lineage>
</organism>
<gene>
    <name evidence="2" type="ORF">SAMN05192564_105227</name>
</gene>
<protein>
    <submittedName>
        <fullName evidence="2">Uncharacterized protein</fullName>
    </submittedName>
</protein>
<feature type="compositionally biased region" description="Basic and acidic residues" evidence="1">
    <location>
        <begin position="158"/>
        <end position="173"/>
    </location>
</feature>
<evidence type="ECO:0000313" key="2">
    <source>
        <dbReference type="EMBL" id="SEB03095.1"/>
    </source>
</evidence>
<dbReference type="RefSeq" id="WP_143130438.1">
    <property type="nucleotide sequence ID" value="NZ_FNRQ01000005.1"/>
</dbReference>
<evidence type="ECO:0000256" key="1">
    <source>
        <dbReference type="SAM" id="MobiDB-lite"/>
    </source>
</evidence>
<feature type="compositionally biased region" description="Basic and acidic residues" evidence="1">
    <location>
        <begin position="180"/>
        <end position="195"/>
    </location>
</feature>
<dbReference type="OrthoDB" id="9204664at2"/>
<reference evidence="3" key="1">
    <citation type="submission" date="2016-10" db="EMBL/GenBank/DDBJ databases">
        <authorList>
            <person name="Varghese N."/>
            <person name="Submissions S."/>
        </authorList>
    </citation>
    <scope>NUCLEOTIDE SEQUENCE [LARGE SCALE GENOMIC DNA]</scope>
    <source>
        <strain evidence="3">LMG 24000</strain>
    </source>
</reference>
<dbReference type="EMBL" id="FNRQ01000005">
    <property type="protein sequence ID" value="SEB03095.1"/>
    <property type="molecule type" value="Genomic_DNA"/>
</dbReference>
<keyword evidence="3" id="KW-1185">Reference proteome</keyword>
<evidence type="ECO:0000313" key="3">
    <source>
        <dbReference type="Proteomes" id="UP000198638"/>
    </source>
</evidence>